<dbReference type="Proteomes" id="UP000632222">
    <property type="component" value="Unassembled WGS sequence"/>
</dbReference>
<dbReference type="EMBL" id="BMOD01000037">
    <property type="protein sequence ID" value="GGJ56916.1"/>
    <property type="molecule type" value="Genomic_DNA"/>
</dbReference>
<reference evidence="4" key="1">
    <citation type="journal article" date="2019" name="Int. J. Syst. Evol. Microbiol.">
        <title>The Global Catalogue of Microorganisms (GCM) 10K type strain sequencing project: providing services to taxonomists for standard genome sequencing and annotation.</title>
        <authorList>
            <consortium name="The Broad Institute Genomics Platform"/>
            <consortium name="The Broad Institute Genome Sequencing Center for Infectious Disease"/>
            <person name="Wu L."/>
            <person name="Ma J."/>
        </authorList>
    </citation>
    <scope>NUCLEOTIDE SEQUENCE [LARGE SCALE GENOMIC DNA]</scope>
    <source>
        <strain evidence="4">JCM 14370</strain>
    </source>
</reference>
<dbReference type="Pfam" id="PF00106">
    <property type="entry name" value="adh_short"/>
    <property type="match status" value="1"/>
</dbReference>
<dbReference type="RefSeq" id="WP_189008541.1">
    <property type="nucleotide sequence ID" value="NZ_BMOD01000037.1"/>
</dbReference>
<comment type="caution">
    <text evidence="3">The sequence shown here is derived from an EMBL/GenBank/DDBJ whole genome shotgun (WGS) entry which is preliminary data.</text>
</comment>
<accession>A0ABQ2DGN2</accession>
<sequence length="308" mass="33812">MSIQPPLKTALVTGGTSGIGRATAEGLARNGFQVILTGRERSRAEETVKQLQQHTRNPHISYLLADLSLTSEVQRLGAEVLNRHNTLDVLINNAGGNFSTRQVTPEGFESTWALNHLAYAGLTFKLLPLLQQGSHKRIVNVASGWYARNLPWFDLQGEKRYNVGLAYVQSKLANILFTYALARRLQGTGITVNAVNPGIVDTGIGRNNTGVVRFLHTVLMKPLKRTPEQGAYPSLHLATAAEVAGLTGQFFDKTQFRRTAAFTYDLALQDRLWQVALEHLGLQEAEMADFLAGNIQPVQKRTGKPATA</sequence>
<evidence type="ECO:0000313" key="3">
    <source>
        <dbReference type="EMBL" id="GGJ56916.1"/>
    </source>
</evidence>
<dbReference type="InterPro" id="IPR002347">
    <property type="entry name" value="SDR_fam"/>
</dbReference>
<name>A0ABQ2DGN2_9DEIO</name>
<comment type="similarity">
    <text evidence="2">Belongs to the short-chain dehydrogenases/reductases (SDR) family.</text>
</comment>
<dbReference type="PRINTS" id="PR00080">
    <property type="entry name" value="SDRFAMILY"/>
</dbReference>
<evidence type="ECO:0000313" key="4">
    <source>
        <dbReference type="Proteomes" id="UP000632222"/>
    </source>
</evidence>
<dbReference type="PRINTS" id="PR00081">
    <property type="entry name" value="GDHRDH"/>
</dbReference>
<gene>
    <name evidence="3" type="ORF">GCM10008938_48880</name>
</gene>
<dbReference type="InterPro" id="IPR036291">
    <property type="entry name" value="NAD(P)-bd_dom_sf"/>
</dbReference>
<protein>
    <submittedName>
        <fullName evidence="3">Retinol dehydrogenase</fullName>
    </submittedName>
</protein>
<keyword evidence="1" id="KW-0560">Oxidoreductase</keyword>
<dbReference type="Gene3D" id="3.40.50.720">
    <property type="entry name" value="NAD(P)-binding Rossmann-like Domain"/>
    <property type="match status" value="1"/>
</dbReference>
<dbReference type="CDD" id="cd05327">
    <property type="entry name" value="retinol-DH_like_SDR_c_like"/>
    <property type="match status" value="1"/>
</dbReference>
<proteinExistence type="inferred from homology"/>
<evidence type="ECO:0000256" key="2">
    <source>
        <dbReference type="RuleBase" id="RU000363"/>
    </source>
</evidence>
<keyword evidence="4" id="KW-1185">Reference proteome</keyword>
<evidence type="ECO:0000256" key="1">
    <source>
        <dbReference type="ARBA" id="ARBA00023002"/>
    </source>
</evidence>
<dbReference type="PANTHER" id="PTHR43157">
    <property type="entry name" value="PHOSPHATIDYLINOSITOL-GLYCAN BIOSYNTHESIS CLASS F PROTEIN-RELATED"/>
    <property type="match status" value="1"/>
</dbReference>
<dbReference type="PANTHER" id="PTHR43157:SF31">
    <property type="entry name" value="PHOSPHATIDYLINOSITOL-GLYCAN BIOSYNTHESIS CLASS F PROTEIN"/>
    <property type="match status" value="1"/>
</dbReference>
<organism evidence="3 4">
    <name type="scientific">Deinococcus roseus</name>
    <dbReference type="NCBI Taxonomy" id="392414"/>
    <lineage>
        <taxon>Bacteria</taxon>
        <taxon>Thermotogati</taxon>
        <taxon>Deinococcota</taxon>
        <taxon>Deinococci</taxon>
        <taxon>Deinococcales</taxon>
        <taxon>Deinococcaceae</taxon>
        <taxon>Deinococcus</taxon>
    </lineage>
</organism>
<dbReference type="SUPFAM" id="SSF51735">
    <property type="entry name" value="NAD(P)-binding Rossmann-fold domains"/>
    <property type="match status" value="1"/>
</dbReference>